<keyword evidence="2" id="KW-1185">Reference proteome</keyword>
<proteinExistence type="predicted"/>
<protein>
    <submittedName>
        <fullName evidence="1">Uncharacterized protein</fullName>
    </submittedName>
</protein>
<reference evidence="1" key="1">
    <citation type="submission" date="2020-11" db="EMBL/GenBank/DDBJ databases">
        <title>Adaptations for nitrogen fixation in a non-lichenized fungal sporocarp promotes dispersal by wood-feeding termites.</title>
        <authorList>
            <consortium name="DOE Joint Genome Institute"/>
            <person name="Koch R.A."/>
            <person name="Yoon G."/>
            <person name="Arayal U."/>
            <person name="Lail K."/>
            <person name="Amirebrahimi M."/>
            <person name="Labutti K."/>
            <person name="Lipzen A."/>
            <person name="Riley R."/>
            <person name="Barry K."/>
            <person name="Henrissat B."/>
            <person name="Grigoriev I.V."/>
            <person name="Herr J.R."/>
            <person name="Aime M.C."/>
        </authorList>
    </citation>
    <scope>NUCLEOTIDE SEQUENCE</scope>
    <source>
        <strain evidence="1">MCA 3950</strain>
    </source>
</reference>
<accession>A0A9P8AW10</accession>
<evidence type="ECO:0000313" key="1">
    <source>
        <dbReference type="EMBL" id="KAG7450093.1"/>
    </source>
</evidence>
<gene>
    <name evidence="1" type="ORF">BT62DRAFT_623310</name>
</gene>
<dbReference type="AlphaFoldDB" id="A0A9P8AW10"/>
<name>A0A9P8AW10_9AGAR</name>
<dbReference type="GeneID" id="66103946"/>
<evidence type="ECO:0000313" key="2">
    <source>
        <dbReference type="Proteomes" id="UP000812287"/>
    </source>
</evidence>
<dbReference type="RefSeq" id="XP_043043593.1">
    <property type="nucleotide sequence ID" value="XM_043181650.1"/>
</dbReference>
<sequence>MASARHHLREILLHEIGLSHLKLPFSQLRTFTGDISHRLEYLGLFVSAPQLLTATLKVCFAFPLSTLPVPFIYTKLYTLSLYTDIRCIRGLRQPVLDVFRIEQISSGGYHHIAELFRESRCPIRSLYRTSIVGT</sequence>
<dbReference type="EMBL" id="MU250527">
    <property type="protein sequence ID" value="KAG7450093.1"/>
    <property type="molecule type" value="Genomic_DNA"/>
</dbReference>
<dbReference type="OrthoDB" id="2895204at2759"/>
<organism evidence="1 2">
    <name type="scientific">Guyanagaster necrorhizus</name>
    <dbReference type="NCBI Taxonomy" id="856835"/>
    <lineage>
        <taxon>Eukaryota</taxon>
        <taxon>Fungi</taxon>
        <taxon>Dikarya</taxon>
        <taxon>Basidiomycota</taxon>
        <taxon>Agaricomycotina</taxon>
        <taxon>Agaricomycetes</taxon>
        <taxon>Agaricomycetidae</taxon>
        <taxon>Agaricales</taxon>
        <taxon>Marasmiineae</taxon>
        <taxon>Physalacriaceae</taxon>
        <taxon>Guyanagaster</taxon>
    </lineage>
</organism>
<dbReference type="Proteomes" id="UP000812287">
    <property type="component" value="Unassembled WGS sequence"/>
</dbReference>
<comment type="caution">
    <text evidence="1">The sequence shown here is derived from an EMBL/GenBank/DDBJ whole genome shotgun (WGS) entry which is preliminary data.</text>
</comment>